<feature type="domain" description="NOG1 N-terminal helical" evidence="1">
    <location>
        <begin position="13"/>
        <end position="172"/>
    </location>
</feature>
<keyword evidence="3" id="KW-1185">Reference proteome</keyword>
<dbReference type="InterPro" id="IPR041623">
    <property type="entry name" value="NOG1_N"/>
</dbReference>
<evidence type="ECO:0000259" key="1">
    <source>
        <dbReference type="Pfam" id="PF17835"/>
    </source>
</evidence>
<organism evidence="2 3">
    <name type="scientific">Arabidopsis suecica</name>
    <name type="common">Swedish thale-cress</name>
    <name type="synonym">Cardaminopsis suecica</name>
    <dbReference type="NCBI Taxonomy" id="45249"/>
    <lineage>
        <taxon>Eukaryota</taxon>
        <taxon>Viridiplantae</taxon>
        <taxon>Streptophyta</taxon>
        <taxon>Embryophyta</taxon>
        <taxon>Tracheophyta</taxon>
        <taxon>Spermatophyta</taxon>
        <taxon>Magnoliopsida</taxon>
        <taxon>eudicotyledons</taxon>
        <taxon>Gunneridae</taxon>
        <taxon>Pentapetalae</taxon>
        <taxon>rosids</taxon>
        <taxon>malvids</taxon>
        <taxon>Brassicales</taxon>
        <taxon>Brassicaceae</taxon>
        <taxon>Camelineae</taxon>
        <taxon>Arabidopsis</taxon>
    </lineage>
</organism>
<protein>
    <recommendedName>
        <fullName evidence="1">NOG1 N-terminal helical domain-containing protein</fullName>
    </recommendedName>
</protein>
<dbReference type="Proteomes" id="UP000694251">
    <property type="component" value="Chromosome 8"/>
</dbReference>
<dbReference type="Pfam" id="PF17835">
    <property type="entry name" value="NOG1_N"/>
    <property type="match status" value="1"/>
</dbReference>
<dbReference type="OrthoDB" id="1023584at2759"/>
<gene>
    <name evidence="2" type="ORF">ISN44_As08g007810</name>
</gene>
<evidence type="ECO:0000313" key="2">
    <source>
        <dbReference type="EMBL" id="KAG7581039.1"/>
    </source>
</evidence>
<evidence type="ECO:0000313" key="3">
    <source>
        <dbReference type="Proteomes" id="UP000694251"/>
    </source>
</evidence>
<dbReference type="AlphaFoldDB" id="A0A8T2B570"/>
<sequence length="265" mass="30444">MDKAKILELQKRFKQISVVPNEKDFADSMASLIQNQIVTVIPKNHPTYPLLHFYTQELWSAEMMFNDKLSTVFKEFPAFNQILPSFSYLLCGRYDGYHYFLAQGQVYHARELIRTIAYGFEQLLDNGDCDSLEKFKRLEVNALGCMYTVAMRCMPSLAYLEKVRQYIASLPDSCLEFENNAAASTLRKTKCDAILADEDCTFPLAVDVDVHNVADFVHPDVFSWLDELVRENGPRIRDDQLDFAKQSRNPKEHLATVSSMKSLVI</sequence>
<comment type="caution">
    <text evidence="2">The sequence shown here is derived from an EMBL/GenBank/DDBJ whole genome shotgun (WGS) entry which is preliminary data.</text>
</comment>
<dbReference type="EMBL" id="JAEFBJ010000008">
    <property type="protein sequence ID" value="KAG7581039.1"/>
    <property type="molecule type" value="Genomic_DNA"/>
</dbReference>
<reference evidence="2 3" key="1">
    <citation type="submission" date="2020-12" db="EMBL/GenBank/DDBJ databases">
        <title>Concerted genomic and epigenomic changes stabilize Arabidopsis allopolyploids.</title>
        <authorList>
            <person name="Chen Z."/>
        </authorList>
    </citation>
    <scope>NUCLEOTIDE SEQUENCE [LARGE SCALE GENOMIC DNA]</scope>
    <source>
        <strain evidence="2">As9502</strain>
        <tissue evidence="2">Leaf</tissue>
    </source>
</reference>
<proteinExistence type="predicted"/>
<dbReference type="PANTHER" id="PTHR45759">
    <property type="entry name" value="NUCLEOLAR GTP-BINDING PROTEIN 1"/>
    <property type="match status" value="1"/>
</dbReference>
<accession>A0A8T2B570</accession>
<name>A0A8T2B570_ARASU</name>